<reference evidence="1 2" key="1">
    <citation type="submission" date="2016-02" db="EMBL/GenBank/DDBJ databases">
        <title>Draft genome sequence of Polaribacter atrinae KACC17473.</title>
        <authorList>
            <person name="Shin S.-K."/>
            <person name="Yi H."/>
        </authorList>
    </citation>
    <scope>NUCLEOTIDE SEQUENCE [LARGE SCALE GENOMIC DNA]</scope>
    <source>
        <strain evidence="1 2">KACC 17473</strain>
    </source>
</reference>
<dbReference type="RefSeq" id="WP_068449030.1">
    <property type="nucleotide sequence ID" value="NZ_CP150660.1"/>
</dbReference>
<sequence length="190" mass="22360">MKEEKIQDILLPIIGQFVWGAKQGYGSFLNLEFGNPKTEFSGIYKPKEKNKFPFNEFENRHVTIKGEHTFFIYMSNWKIYAKENELAHDESEREEIEFALGFINGQKLNKIIINTKKNITELEFDLGGIIMISDENYADENYELWNFYTESDKVLTYRNDRKSSYEKAKMEFGKEKFTEINGIITCPNTV</sequence>
<dbReference type="STRING" id="1333662.LPB303_06525"/>
<name>A0A176TD74_9FLAO</name>
<accession>A0A176TD74</accession>
<protein>
    <submittedName>
        <fullName evidence="1">Uncharacterized protein</fullName>
    </submittedName>
</protein>
<comment type="caution">
    <text evidence="1">The sequence shown here is derived from an EMBL/GenBank/DDBJ whole genome shotgun (WGS) entry which is preliminary data.</text>
</comment>
<keyword evidence="2" id="KW-1185">Reference proteome</keyword>
<gene>
    <name evidence="1" type="ORF">LPB303_06525</name>
</gene>
<dbReference type="AlphaFoldDB" id="A0A176TD74"/>
<proteinExistence type="predicted"/>
<evidence type="ECO:0000313" key="1">
    <source>
        <dbReference type="EMBL" id="OAD45591.1"/>
    </source>
</evidence>
<dbReference type="EMBL" id="LVWE01000026">
    <property type="protein sequence ID" value="OAD45591.1"/>
    <property type="molecule type" value="Genomic_DNA"/>
</dbReference>
<dbReference type="Proteomes" id="UP000076923">
    <property type="component" value="Unassembled WGS sequence"/>
</dbReference>
<dbReference type="OrthoDB" id="1431610at2"/>
<evidence type="ECO:0000313" key="2">
    <source>
        <dbReference type="Proteomes" id="UP000076923"/>
    </source>
</evidence>
<organism evidence="1 2">
    <name type="scientific">Polaribacter atrinae</name>
    <dbReference type="NCBI Taxonomy" id="1333662"/>
    <lineage>
        <taxon>Bacteria</taxon>
        <taxon>Pseudomonadati</taxon>
        <taxon>Bacteroidota</taxon>
        <taxon>Flavobacteriia</taxon>
        <taxon>Flavobacteriales</taxon>
        <taxon>Flavobacteriaceae</taxon>
    </lineage>
</organism>